<comment type="similarity">
    <text evidence="1">Belongs to the heat shock protein 70 family.</text>
</comment>
<dbReference type="AlphaFoldDB" id="A0AA88QYW3"/>
<comment type="caution">
    <text evidence="4">The sequence shown here is derived from an EMBL/GenBank/DDBJ whole genome shotgun (WGS) entry which is preliminary data.</text>
</comment>
<dbReference type="EMBL" id="JAVXUO010002507">
    <property type="protein sequence ID" value="KAK2972621.1"/>
    <property type="molecule type" value="Genomic_DNA"/>
</dbReference>
<reference evidence="4" key="1">
    <citation type="submission" date="2022-12" db="EMBL/GenBank/DDBJ databases">
        <title>Draft genome assemblies for two species of Escallonia (Escalloniales).</title>
        <authorList>
            <person name="Chanderbali A."/>
            <person name="Dervinis C."/>
            <person name="Anghel I."/>
            <person name="Soltis D."/>
            <person name="Soltis P."/>
            <person name="Zapata F."/>
        </authorList>
    </citation>
    <scope>NUCLEOTIDE SEQUENCE</scope>
    <source>
        <strain evidence="4">UCBG92.1500</strain>
        <tissue evidence="4">Leaf</tissue>
    </source>
</reference>
<keyword evidence="2" id="KW-0547">Nucleotide-binding</keyword>
<evidence type="ECO:0000256" key="2">
    <source>
        <dbReference type="ARBA" id="ARBA00022741"/>
    </source>
</evidence>
<dbReference type="PANTHER" id="PTHR19375">
    <property type="entry name" value="HEAT SHOCK PROTEIN 70KDA"/>
    <property type="match status" value="1"/>
</dbReference>
<dbReference type="Gene3D" id="3.30.420.40">
    <property type="match status" value="1"/>
</dbReference>
<evidence type="ECO:0000313" key="4">
    <source>
        <dbReference type="EMBL" id="KAK2972621.1"/>
    </source>
</evidence>
<dbReference type="Pfam" id="PF00012">
    <property type="entry name" value="HSP70"/>
    <property type="match status" value="1"/>
</dbReference>
<protein>
    <submittedName>
        <fullName evidence="4">Uncharacterized protein</fullName>
    </submittedName>
</protein>
<name>A0AA88QYW3_9ASTE</name>
<proteinExistence type="inferred from homology"/>
<dbReference type="InterPro" id="IPR043129">
    <property type="entry name" value="ATPase_NBD"/>
</dbReference>
<evidence type="ECO:0000256" key="1">
    <source>
        <dbReference type="ARBA" id="ARBA00007381"/>
    </source>
</evidence>
<dbReference type="GO" id="GO:0005524">
    <property type="term" value="F:ATP binding"/>
    <property type="evidence" value="ECO:0007669"/>
    <property type="project" value="UniProtKB-KW"/>
</dbReference>
<accession>A0AA88QYW3</accession>
<gene>
    <name evidence="4" type="ORF">RJ640_000581</name>
</gene>
<dbReference type="FunFam" id="3.30.30.30:FF:000001">
    <property type="entry name" value="heat shock 70 kDa protein-like"/>
    <property type="match status" value="1"/>
</dbReference>
<organism evidence="4 5">
    <name type="scientific">Escallonia rubra</name>
    <dbReference type="NCBI Taxonomy" id="112253"/>
    <lineage>
        <taxon>Eukaryota</taxon>
        <taxon>Viridiplantae</taxon>
        <taxon>Streptophyta</taxon>
        <taxon>Embryophyta</taxon>
        <taxon>Tracheophyta</taxon>
        <taxon>Spermatophyta</taxon>
        <taxon>Magnoliopsida</taxon>
        <taxon>eudicotyledons</taxon>
        <taxon>Gunneridae</taxon>
        <taxon>Pentapetalae</taxon>
        <taxon>asterids</taxon>
        <taxon>campanulids</taxon>
        <taxon>Escalloniales</taxon>
        <taxon>Escalloniaceae</taxon>
        <taxon>Escallonia</taxon>
    </lineage>
</organism>
<evidence type="ECO:0000256" key="3">
    <source>
        <dbReference type="ARBA" id="ARBA00022840"/>
    </source>
</evidence>
<evidence type="ECO:0000313" key="5">
    <source>
        <dbReference type="Proteomes" id="UP001187471"/>
    </source>
</evidence>
<keyword evidence="5" id="KW-1185">Reference proteome</keyword>
<dbReference type="FunFam" id="3.30.420.40:FF:000028">
    <property type="entry name" value="heat shock 70 kDa protein-like"/>
    <property type="match status" value="1"/>
</dbReference>
<keyword evidence="3" id="KW-0067">ATP-binding</keyword>
<dbReference type="Proteomes" id="UP001187471">
    <property type="component" value="Unassembled WGS sequence"/>
</dbReference>
<dbReference type="SUPFAM" id="SSF53067">
    <property type="entry name" value="Actin-like ATPase domain"/>
    <property type="match status" value="1"/>
</dbReference>
<sequence>MKEKRCQKFLSMRCVVLRLLKPCVSKGRWEQDRCQETDLVEDSVMHDASVQSDTKLWPFNVIPDPAEEPMIVVSHKGIEKQLAAEEISPMVLIKMRNVAETYLGTTVKKVLVTVPAYFNDAQLQVTKDAGY</sequence>
<dbReference type="GO" id="GO:0140662">
    <property type="term" value="F:ATP-dependent protein folding chaperone"/>
    <property type="evidence" value="ECO:0007669"/>
    <property type="project" value="InterPro"/>
</dbReference>
<dbReference type="InterPro" id="IPR013126">
    <property type="entry name" value="Hsp_70_fam"/>
</dbReference>